<protein>
    <submittedName>
        <fullName evidence="3">DUF2892 domain-containing protein</fullName>
    </submittedName>
</protein>
<accession>A0ABS5HDM7</accession>
<feature type="domain" description="Inner membrane protein YgaP-like transmembrane" evidence="2">
    <location>
        <begin position="1"/>
        <end position="61"/>
    </location>
</feature>
<name>A0ABS5HDM7_9GAMM</name>
<keyword evidence="4" id="KW-1185">Reference proteome</keyword>
<keyword evidence="1" id="KW-0472">Membrane</keyword>
<evidence type="ECO:0000313" key="3">
    <source>
        <dbReference type="EMBL" id="MBR7889607.1"/>
    </source>
</evidence>
<organism evidence="3 4">
    <name type="scientific">Marinomonas vulgaris</name>
    <dbReference type="NCBI Taxonomy" id="2823372"/>
    <lineage>
        <taxon>Bacteria</taxon>
        <taxon>Pseudomonadati</taxon>
        <taxon>Pseudomonadota</taxon>
        <taxon>Gammaproteobacteria</taxon>
        <taxon>Oceanospirillales</taxon>
        <taxon>Oceanospirillaceae</taxon>
        <taxon>Marinomonas</taxon>
    </lineage>
</organism>
<evidence type="ECO:0000256" key="1">
    <source>
        <dbReference type="SAM" id="Phobius"/>
    </source>
</evidence>
<gene>
    <name evidence="3" type="ORF">J9B83_11710</name>
</gene>
<dbReference type="EMBL" id="JAGSSV010000016">
    <property type="protein sequence ID" value="MBR7889607.1"/>
    <property type="molecule type" value="Genomic_DNA"/>
</dbReference>
<keyword evidence="1" id="KW-0812">Transmembrane</keyword>
<keyword evidence="1" id="KW-1133">Transmembrane helix</keyword>
<feature type="transmembrane region" description="Helical" evidence="1">
    <location>
        <begin position="12"/>
        <end position="35"/>
    </location>
</feature>
<dbReference type="InterPro" id="IPR021309">
    <property type="entry name" value="YgaP-like_TM"/>
</dbReference>
<evidence type="ECO:0000313" key="4">
    <source>
        <dbReference type="Proteomes" id="UP000679722"/>
    </source>
</evidence>
<feature type="transmembrane region" description="Helical" evidence="1">
    <location>
        <begin position="41"/>
        <end position="59"/>
    </location>
</feature>
<proteinExistence type="predicted"/>
<sequence length="64" mass="6692">MKANVGGIDKALRIIVGAALIALAFTGVIGVWGYIGVVPLLTGLFNFCGLYTLLGINSCKLPRK</sequence>
<evidence type="ECO:0000259" key="2">
    <source>
        <dbReference type="Pfam" id="PF11127"/>
    </source>
</evidence>
<dbReference type="RefSeq" id="WP_211536933.1">
    <property type="nucleotide sequence ID" value="NZ_JAGSSV010000016.1"/>
</dbReference>
<comment type="caution">
    <text evidence="3">The sequence shown here is derived from an EMBL/GenBank/DDBJ whole genome shotgun (WGS) entry which is preliminary data.</text>
</comment>
<dbReference type="Pfam" id="PF11127">
    <property type="entry name" value="YgaP-like_TM"/>
    <property type="match status" value="1"/>
</dbReference>
<dbReference type="Proteomes" id="UP000679722">
    <property type="component" value="Unassembled WGS sequence"/>
</dbReference>
<reference evidence="4" key="1">
    <citation type="submission" date="2023-07" db="EMBL/GenBank/DDBJ databases">
        <title>Marinomonas vulgaris A79, complete genome.</title>
        <authorList>
            <person name="Ying J.-J."/>
        </authorList>
    </citation>
    <scope>NUCLEOTIDE SEQUENCE [LARGE SCALE GENOMIC DNA]</scope>
    <source>
        <strain evidence="4">A79</strain>
    </source>
</reference>